<name>H8YX22_9GAMM</name>
<organism evidence="1 2">
    <name type="scientific">Thiorhodovibrio frisius</name>
    <dbReference type="NCBI Taxonomy" id="631362"/>
    <lineage>
        <taxon>Bacteria</taxon>
        <taxon>Pseudomonadati</taxon>
        <taxon>Pseudomonadota</taxon>
        <taxon>Gammaproteobacteria</taxon>
        <taxon>Chromatiales</taxon>
        <taxon>Chromatiaceae</taxon>
        <taxon>Thiorhodovibrio</taxon>
    </lineage>
</organism>
<proteinExistence type="predicted"/>
<dbReference type="Proteomes" id="UP000002964">
    <property type="component" value="Unassembled WGS sequence"/>
</dbReference>
<dbReference type="RefSeq" id="WP_009147083.1">
    <property type="nucleotide sequence ID" value="NZ_CP121471.1"/>
</dbReference>
<dbReference type="STRING" id="631362.Thi970DRAFT_00647"/>
<dbReference type="HOGENOM" id="CLU_2511663_0_0_6"/>
<gene>
    <name evidence="1" type="ORF">Thi970DRAFT_00647</name>
</gene>
<dbReference type="AlphaFoldDB" id="H8YX22"/>
<evidence type="ECO:0000313" key="2">
    <source>
        <dbReference type="Proteomes" id="UP000002964"/>
    </source>
</evidence>
<reference evidence="1 2" key="2">
    <citation type="submission" date="2011-11" db="EMBL/GenBank/DDBJ databases">
        <authorList>
            <consortium name="US DOE Joint Genome Institute"/>
            <person name="Lucas S."/>
            <person name="Han J."/>
            <person name="Lapidus A."/>
            <person name="Cheng J.-F."/>
            <person name="Goodwin L."/>
            <person name="Pitluck S."/>
            <person name="Peters L."/>
            <person name="Ovchinnikova G."/>
            <person name="Zhang X."/>
            <person name="Detter J.C."/>
            <person name="Han C."/>
            <person name="Tapia R."/>
            <person name="Land M."/>
            <person name="Hauser L."/>
            <person name="Kyrpides N."/>
            <person name="Ivanova N."/>
            <person name="Pagani I."/>
            <person name="Vogl K."/>
            <person name="Liu Z."/>
            <person name="Overmann J."/>
            <person name="Frigaard N.-U."/>
            <person name="Bryant D."/>
            <person name="Woyke T."/>
        </authorList>
    </citation>
    <scope>NUCLEOTIDE SEQUENCE [LARGE SCALE GENOMIC DNA]</scope>
    <source>
        <strain evidence="1 2">970</strain>
    </source>
</reference>
<reference evidence="2" key="1">
    <citation type="submission" date="2011-06" db="EMBL/GenBank/DDBJ databases">
        <authorList>
            <consortium name="US DOE Joint Genome Institute (JGI-PGF)"/>
            <person name="Lucas S."/>
            <person name="Han J."/>
            <person name="Lapidus A."/>
            <person name="Cheng J.-F."/>
            <person name="Goodwin L."/>
            <person name="Pitluck S."/>
            <person name="Peters L."/>
            <person name="Land M.L."/>
            <person name="Hauser L."/>
            <person name="Vogl K."/>
            <person name="Liu Z."/>
            <person name="Overmann J."/>
            <person name="Frigaard N.-U."/>
            <person name="Bryant D.A."/>
            <person name="Woyke T.J."/>
        </authorList>
    </citation>
    <scope>NUCLEOTIDE SEQUENCE [LARGE SCALE GENOMIC DNA]</scope>
    <source>
        <strain evidence="2">970</strain>
    </source>
</reference>
<accession>H8YX22</accession>
<protein>
    <submittedName>
        <fullName evidence="1">Uncharacterized protein</fullName>
    </submittedName>
</protein>
<evidence type="ECO:0000313" key="1">
    <source>
        <dbReference type="EMBL" id="EIC22998.1"/>
    </source>
</evidence>
<dbReference type="EMBL" id="JH603168">
    <property type="protein sequence ID" value="EIC22998.1"/>
    <property type="molecule type" value="Genomic_DNA"/>
</dbReference>
<keyword evidence="2" id="KW-1185">Reference proteome</keyword>
<sequence>MRKAANAVLQPKPVSLSLNRLGVAFYEKVRLSNDAFCWQGKKPQMQFPLFSHGEMLIADMLACAWSLNLTRALDRRHDFTDNPDP</sequence>